<evidence type="ECO:0000259" key="1">
    <source>
        <dbReference type="Pfam" id="PF21834"/>
    </source>
</evidence>
<dbReference type="Pfam" id="PF21834">
    <property type="entry name" value="DUF6894"/>
    <property type="match status" value="1"/>
</dbReference>
<dbReference type="RefSeq" id="WP_085402037.1">
    <property type="nucleotide sequence ID" value="NZ_NAFL01000261.1"/>
</dbReference>
<accession>A0A1Y2JN05</accession>
<organism evidence="2 3">
    <name type="scientific">Bradyrhizobium japonicum</name>
    <dbReference type="NCBI Taxonomy" id="375"/>
    <lineage>
        <taxon>Bacteria</taxon>
        <taxon>Pseudomonadati</taxon>
        <taxon>Pseudomonadota</taxon>
        <taxon>Alphaproteobacteria</taxon>
        <taxon>Hyphomicrobiales</taxon>
        <taxon>Nitrobacteraceae</taxon>
        <taxon>Bradyrhizobium</taxon>
    </lineage>
</organism>
<proteinExistence type="predicted"/>
<comment type="caution">
    <text evidence="2">The sequence shown here is derived from an EMBL/GenBank/DDBJ whole genome shotgun (WGS) entry which is preliminary data.</text>
</comment>
<name>A0A1Y2JN05_BRAJP</name>
<dbReference type="InterPro" id="IPR054189">
    <property type="entry name" value="DUF6894"/>
</dbReference>
<feature type="domain" description="DUF6894" evidence="1">
    <location>
        <begin position="180"/>
        <end position="242"/>
    </location>
</feature>
<reference evidence="2 3" key="1">
    <citation type="submission" date="2017-03" db="EMBL/GenBank/DDBJ databases">
        <title>Whole genome sequences of fourteen strains of Bradyrhizobium canariense and one strain of Bradyrhizobium japonicum isolated from Lupinus (Papilionoideae: Genisteae) species in Algeria.</title>
        <authorList>
            <person name="Crovadore J."/>
            <person name="Chekireb D."/>
            <person name="Brachmann A."/>
            <person name="Chablais R."/>
            <person name="Cochard B."/>
            <person name="Lefort F."/>
        </authorList>
    </citation>
    <scope>NUCLEOTIDE SEQUENCE [LARGE SCALE GENOMIC DNA]</scope>
    <source>
        <strain evidence="2 3">UBMA197</strain>
    </source>
</reference>
<evidence type="ECO:0000313" key="3">
    <source>
        <dbReference type="Proteomes" id="UP000193335"/>
    </source>
</evidence>
<dbReference type="EMBL" id="NAFL01000261">
    <property type="protein sequence ID" value="OSJ30382.1"/>
    <property type="molecule type" value="Genomic_DNA"/>
</dbReference>
<dbReference type="Proteomes" id="UP000193335">
    <property type="component" value="Unassembled WGS sequence"/>
</dbReference>
<evidence type="ECO:0000313" key="2">
    <source>
        <dbReference type="EMBL" id="OSJ30382.1"/>
    </source>
</evidence>
<sequence length="246" mass="27327">MQSLLSTLRDAAMSRDPWPQTLQRLMDEAGVAGAVLIVTNKTTGTVDEAVFCGLSAEFKSRYVEHYAALDPYSPLLDARWIMLSTCLPEALLRRSEWYNEFVLSCGVRDILGTRLTDTAAHSVIHCVHQRIGRRFYQDAEPLIATITEPLRYAARCHLDRLNGEQQVGDTQATKPAEGGRFFFHIENGAKYPDECGSVFLSPGHAAERGLTIARELARDGDWSGFSVVVTDERGRTVTRIPIESAP</sequence>
<protein>
    <recommendedName>
        <fullName evidence="1">DUF6894 domain-containing protein</fullName>
    </recommendedName>
</protein>
<gene>
    <name evidence="2" type="ORF">BSZ19_24520</name>
</gene>
<dbReference type="AlphaFoldDB" id="A0A1Y2JN05"/>